<name>A0A058ZWN6_EUCGR</name>
<dbReference type="InParanoid" id="A0A058ZWN6"/>
<organism evidence="1">
    <name type="scientific">Eucalyptus grandis</name>
    <name type="common">Flooded gum</name>
    <dbReference type="NCBI Taxonomy" id="71139"/>
    <lineage>
        <taxon>Eukaryota</taxon>
        <taxon>Viridiplantae</taxon>
        <taxon>Streptophyta</taxon>
        <taxon>Embryophyta</taxon>
        <taxon>Tracheophyta</taxon>
        <taxon>Spermatophyta</taxon>
        <taxon>Magnoliopsida</taxon>
        <taxon>eudicotyledons</taxon>
        <taxon>Gunneridae</taxon>
        <taxon>Pentapetalae</taxon>
        <taxon>rosids</taxon>
        <taxon>malvids</taxon>
        <taxon>Myrtales</taxon>
        <taxon>Myrtaceae</taxon>
        <taxon>Myrtoideae</taxon>
        <taxon>Eucalypteae</taxon>
        <taxon>Eucalyptus</taxon>
    </lineage>
</organism>
<reference evidence="1" key="1">
    <citation type="submission" date="2013-07" db="EMBL/GenBank/DDBJ databases">
        <title>The genome of Eucalyptus grandis.</title>
        <authorList>
            <person name="Schmutz J."/>
            <person name="Hayes R."/>
            <person name="Myburg A."/>
            <person name="Tuskan G."/>
            <person name="Grattapaglia D."/>
            <person name="Rokhsar D.S."/>
        </authorList>
    </citation>
    <scope>NUCLEOTIDE SEQUENCE</scope>
    <source>
        <tissue evidence="1">Leaf extractions</tissue>
    </source>
</reference>
<evidence type="ECO:0000313" key="1">
    <source>
        <dbReference type="EMBL" id="KCW45859.1"/>
    </source>
</evidence>
<proteinExistence type="predicted"/>
<sequence length="78" mass="8568">MTITAHQIKAATAAFAWKRSIFPSDFSPFLFISIVGSKKVIADSVNAIHIKIIMNLVHALHFDAILIIESTSTEKAKT</sequence>
<dbReference type="Gramene" id="KCW45859">
    <property type="protein sequence ID" value="KCW45859"/>
    <property type="gene ID" value="EUGRSUZ_L00279"/>
</dbReference>
<dbReference type="EMBL" id="KK198770">
    <property type="protein sequence ID" value="KCW45859.1"/>
    <property type="molecule type" value="Genomic_DNA"/>
</dbReference>
<accession>A0A058ZWN6</accession>
<gene>
    <name evidence="1" type="ORF">EUGRSUZ_L00279</name>
</gene>
<dbReference type="AlphaFoldDB" id="A0A058ZWN6"/>
<protein>
    <submittedName>
        <fullName evidence="1">Uncharacterized protein</fullName>
    </submittedName>
</protein>